<evidence type="ECO:0000256" key="3">
    <source>
        <dbReference type="ARBA" id="ARBA00023163"/>
    </source>
</evidence>
<keyword evidence="4" id="KW-0472">Membrane</keyword>
<dbReference type="AlphaFoldDB" id="A0A6L9EEH5"/>
<keyword evidence="4" id="KW-0812">Transmembrane</keyword>
<feature type="transmembrane region" description="Helical" evidence="4">
    <location>
        <begin position="157"/>
        <end position="177"/>
    </location>
</feature>
<feature type="transmembrane region" description="Helical" evidence="4">
    <location>
        <begin position="108"/>
        <end position="127"/>
    </location>
</feature>
<keyword evidence="1" id="KW-0805">Transcription regulation</keyword>
<keyword evidence="2" id="KW-0238">DNA-binding</keyword>
<feature type="transmembrane region" description="Helical" evidence="4">
    <location>
        <begin position="38"/>
        <end position="56"/>
    </location>
</feature>
<evidence type="ECO:0000313" key="6">
    <source>
        <dbReference type="EMBL" id="NAS13126.1"/>
    </source>
</evidence>
<feature type="transmembrane region" description="Helical" evidence="4">
    <location>
        <begin position="12"/>
        <end position="31"/>
    </location>
</feature>
<keyword evidence="7" id="KW-1185">Reference proteome</keyword>
<dbReference type="RefSeq" id="WP_161436167.1">
    <property type="nucleotide sequence ID" value="NZ_WXYO01000006.1"/>
</dbReference>
<evidence type="ECO:0000313" key="7">
    <source>
        <dbReference type="Proteomes" id="UP000475249"/>
    </source>
</evidence>
<keyword evidence="3" id="KW-0804">Transcription</keyword>
<protein>
    <submittedName>
        <fullName evidence="6">Helix-turn-helix domain-containing protein</fullName>
    </submittedName>
</protein>
<dbReference type="PANTHER" id="PTHR43280">
    <property type="entry name" value="ARAC-FAMILY TRANSCRIPTIONAL REGULATOR"/>
    <property type="match status" value="1"/>
</dbReference>
<reference evidence="6 7" key="1">
    <citation type="submission" date="2020-01" db="EMBL/GenBank/DDBJ databases">
        <title>Bacteria diversity of Porities sp.</title>
        <authorList>
            <person name="Wang G."/>
        </authorList>
    </citation>
    <scope>NUCLEOTIDE SEQUENCE [LARGE SCALE GENOMIC DNA]</scope>
    <source>
        <strain evidence="6 7">R33</strain>
    </source>
</reference>
<feature type="transmembrane region" description="Helical" evidence="4">
    <location>
        <begin position="228"/>
        <end position="248"/>
    </location>
</feature>
<name>A0A6L9EEH5_9FLAO</name>
<dbReference type="GO" id="GO:0003700">
    <property type="term" value="F:DNA-binding transcription factor activity"/>
    <property type="evidence" value="ECO:0007669"/>
    <property type="project" value="InterPro"/>
</dbReference>
<feature type="domain" description="HTH araC/xylS-type" evidence="5">
    <location>
        <begin position="291"/>
        <end position="395"/>
    </location>
</feature>
<comment type="caution">
    <text evidence="6">The sequence shown here is derived from an EMBL/GenBank/DDBJ whole genome shotgun (WGS) entry which is preliminary data.</text>
</comment>
<dbReference type="SUPFAM" id="SSF46689">
    <property type="entry name" value="Homeodomain-like"/>
    <property type="match status" value="1"/>
</dbReference>
<dbReference type="GO" id="GO:0043565">
    <property type="term" value="F:sequence-specific DNA binding"/>
    <property type="evidence" value="ECO:0007669"/>
    <property type="project" value="InterPro"/>
</dbReference>
<keyword evidence="4" id="KW-1133">Transmembrane helix</keyword>
<proteinExistence type="predicted"/>
<organism evidence="6 7">
    <name type="scientific">Poritiphilus flavus</name>
    <dbReference type="NCBI Taxonomy" id="2697053"/>
    <lineage>
        <taxon>Bacteria</taxon>
        <taxon>Pseudomonadati</taxon>
        <taxon>Bacteroidota</taxon>
        <taxon>Flavobacteriia</taxon>
        <taxon>Flavobacteriales</taxon>
        <taxon>Flavobacteriaceae</taxon>
        <taxon>Poritiphilus</taxon>
    </lineage>
</organism>
<dbReference type="PROSITE" id="PS01124">
    <property type="entry name" value="HTH_ARAC_FAMILY_2"/>
    <property type="match status" value="1"/>
</dbReference>
<feature type="transmembrane region" description="Helical" evidence="4">
    <location>
        <begin position="76"/>
        <end position="96"/>
    </location>
</feature>
<feature type="transmembrane region" description="Helical" evidence="4">
    <location>
        <begin position="198"/>
        <end position="216"/>
    </location>
</feature>
<dbReference type="PANTHER" id="PTHR43280:SF29">
    <property type="entry name" value="ARAC-FAMILY TRANSCRIPTIONAL REGULATOR"/>
    <property type="match status" value="1"/>
</dbReference>
<dbReference type="Proteomes" id="UP000475249">
    <property type="component" value="Unassembled WGS sequence"/>
</dbReference>
<evidence type="ECO:0000256" key="2">
    <source>
        <dbReference type="ARBA" id="ARBA00023125"/>
    </source>
</evidence>
<evidence type="ECO:0000259" key="5">
    <source>
        <dbReference type="PROSITE" id="PS01124"/>
    </source>
</evidence>
<evidence type="ECO:0000256" key="1">
    <source>
        <dbReference type="ARBA" id="ARBA00023015"/>
    </source>
</evidence>
<evidence type="ECO:0000256" key="4">
    <source>
        <dbReference type="SAM" id="Phobius"/>
    </source>
</evidence>
<dbReference type="EMBL" id="WXYO01000006">
    <property type="protein sequence ID" value="NAS13126.1"/>
    <property type="molecule type" value="Genomic_DNA"/>
</dbReference>
<sequence>MFLVFPDFNIFSTPLLVLVSQGVIFGILLLSRYSKRRIISDLFLGLLVLITCYHRTSYTIGFMDWYDTYRNTKVNYYLIYLGLAIGPLIYLYVRSVTTSDFRFKKKDLYHFLPVLLYFIYRIFILLYDVGQPGFADKQNGILMESLDMGYMGVFWEAVYIFQHLLYLAFTLQLFFQYKKQIQEYFSNTYRLELNWIKTFLYLHSFLFLYWVLQQFVDLSVFELSWIQRWWYQLISAMVIIYVGIKGYFTDTTTLHGLDFKPGNRQSVIKIKEQNTTAAHAVQEPGIEEQKLVVLNYLEKEKPYLDADLNLRDLALGLNMSRSQLSEVINMGFQKNFNDFINGYRVNAMKDKLAEGRHKQLSLLGIAFECGFNSKATFNRVFKKITNSSPTEYLKTLS</sequence>
<dbReference type="Gene3D" id="1.10.10.60">
    <property type="entry name" value="Homeodomain-like"/>
    <property type="match status" value="2"/>
</dbReference>
<gene>
    <name evidence="6" type="ORF">GTQ38_14010</name>
</gene>
<dbReference type="SMART" id="SM00342">
    <property type="entry name" value="HTH_ARAC"/>
    <property type="match status" value="1"/>
</dbReference>
<dbReference type="InterPro" id="IPR018060">
    <property type="entry name" value="HTH_AraC"/>
</dbReference>
<dbReference type="Pfam" id="PF12833">
    <property type="entry name" value="HTH_18"/>
    <property type="match status" value="1"/>
</dbReference>
<accession>A0A6L9EEH5</accession>
<dbReference type="InterPro" id="IPR009057">
    <property type="entry name" value="Homeodomain-like_sf"/>
</dbReference>